<evidence type="ECO:0000256" key="2">
    <source>
        <dbReference type="ARBA" id="ARBA00022801"/>
    </source>
</evidence>
<name>A0A078B298_STYLE</name>
<dbReference type="PANTHER" id="PTHR31956">
    <property type="entry name" value="NON-SPECIFIC PHOSPHOLIPASE C4-RELATED"/>
    <property type="match status" value="1"/>
</dbReference>
<keyword evidence="2" id="KW-0378">Hydrolase</keyword>
<dbReference type="PANTHER" id="PTHR31956:SF1">
    <property type="entry name" value="NON-SPECIFIC PHOSPHOLIPASE C1"/>
    <property type="match status" value="1"/>
</dbReference>
<accession>A0A078B298</accession>
<dbReference type="InParanoid" id="A0A078B298"/>
<dbReference type="GO" id="GO:0009395">
    <property type="term" value="P:phospholipid catabolic process"/>
    <property type="evidence" value="ECO:0007669"/>
    <property type="project" value="TreeGrafter"/>
</dbReference>
<dbReference type="GO" id="GO:0042578">
    <property type="term" value="F:phosphoric ester hydrolase activity"/>
    <property type="evidence" value="ECO:0007669"/>
    <property type="project" value="UniProtKB-ARBA"/>
</dbReference>
<gene>
    <name evidence="3" type="primary">Contig9568.g10237</name>
    <name evidence="3" type="ORF">STYLEM_17783</name>
</gene>
<dbReference type="GO" id="GO:0019836">
    <property type="term" value="P:symbiont-mediated hemolysis of host erythrocyte"/>
    <property type="evidence" value="ECO:0007669"/>
    <property type="project" value="InterPro"/>
</dbReference>
<dbReference type="Pfam" id="PF06355">
    <property type="entry name" value="Aegerolysin"/>
    <property type="match status" value="1"/>
</dbReference>
<dbReference type="Gene3D" id="3.40.720.10">
    <property type="entry name" value="Alkaline Phosphatase, subunit A"/>
    <property type="match status" value="2"/>
</dbReference>
<evidence type="ECO:0000256" key="1">
    <source>
        <dbReference type="ARBA" id="ARBA00010795"/>
    </source>
</evidence>
<dbReference type="InterPro" id="IPR017850">
    <property type="entry name" value="Alkaline_phosphatase_core_sf"/>
</dbReference>
<dbReference type="Proteomes" id="UP000039865">
    <property type="component" value="Unassembled WGS sequence"/>
</dbReference>
<evidence type="ECO:0000313" key="3">
    <source>
        <dbReference type="EMBL" id="CDW88660.1"/>
    </source>
</evidence>
<dbReference type="AlphaFoldDB" id="A0A078B298"/>
<keyword evidence="4" id="KW-1185">Reference proteome</keyword>
<proteinExistence type="inferred from homology"/>
<dbReference type="Gene3D" id="2.60.270.50">
    <property type="match status" value="1"/>
</dbReference>
<dbReference type="EMBL" id="CCKQ01016785">
    <property type="protein sequence ID" value="CDW88660.1"/>
    <property type="molecule type" value="Genomic_DNA"/>
</dbReference>
<dbReference type="Pfam" id="PF04185">
    <property type="entry name" value="Phosphoesterase"/>
    <property type="match status" value="1"/>
</dbReference>
<evidence type="ECO:0000313" key="4">
    <source>
        <dbReference type="Proteomes" id="UP000039865"/>
    </source>
</evidence>
<protein>
    <submittedName>
        <fullName evidence="3">Phospholipase c</fullName>
    </submittedName>
</protein>
<organism evidence="3 4">
    <name type="scientific">Stylonychia lemnae</name>
    <name type="common">Ciliate</name>
    <dbReference type="NCBI Taxonomy" id="5949"/>
    <lineage>
        <taxon>Eukaryota</taxon>
        <taxon>Sar</taxon>
        <taxon>Alveolata</taxon>
        <taxon>Ciliophora</taxon>
        <taxon>Intramacronucleata</taxon>
        <taxon>Spirotrichea</taxon>
        <taxon>Stichotrichia</taxon>
        <taxon>Sporadotrichida</taxon>
        <taxon>Oxytrichidae</taxon>
        <taxon>Stylonychinae</taxon>
        <taxon>Stylonychia</taxon>
    </lineage>
</organism>
<dbReference type="InterPro" id="IPR009413">
    <property type="entry name" value="Aegerolysin-typ"/>
</dbReference>
<dbReference type="InterPro" id="IPR007312">
    <property type="entry name" value="Phosphoesterase"/>
</dbReference>
<reference evidence="3 4" key="1">
    <citation type="submission" date="2014-06" db="EMBL/GenBank/DDBJ databases">
        <authorList>
            <person name="Swart Estienne"/>
        </authorList>
    </citation>
    <scope>NUCLEOTIDE SEQUENCE [LARGE SCALE GENOMIC DNA]</scope>
    <source>
        <strain evidence="3 4">130c</strain>
    </source>
</reference>
<dbReference type="OrthoDB" id="5135119at2759"/>
<comment type="similarity">
    <text evidence="1">Belongs to the aegerolysin family.</text>
</comment>
<sequence>MLLTKTGLRFFSYGQYIKANVVNGISESPIQVTNFKLPWGKLCQRDDQDKEIHSPYSDVQISPKAQRQFFCGGRKSIPFGTEGSFDIQEGDNLVGTFYFDCPFSIFGTNKQQWTQHQNNYVVQINPQSPKSRGALGLVTISPPKNIFAFLWPNSLTLLIVCMTLIANTYQKPLVSLTSTVQDNTARIFMIQWEATPLFSVLSPWVGVYRIISPDTAPIMVFETQGQRQGYFMVTLPDVDFYEARYFQRYNNKDILITTGDLIQVENNEAIITLSASFKDEKGDEVPIVKIDWVSNVTQDNDQIFLYRLGQRDPVWQFSVEKQGAGATQYTVSKGQIGYYYAQYSQRGIDSFKMSNIIQVKESSPNFITIEGQTVSGKCKITWSTDFQTNQDTIQVKLGRINELADINKLKYLVETQDQSQQSVFNHRYENEAGTYMAYLYRNQQLIAVSNLVRVRQPEVNCPAKKGDTMSNIKNIVILIPENHSFLSYWGDYCEAPPGSNPTCNDGPKCCETYPKIVDGAGPIMMDDDQEVDRNHLQICQICRINGGKMDKFIKGCHYPMKPFNTPCSSENNFAIATKEIMKTYHQMARDYAISDRYFQASAGQSSQNDMYFARAAYVFKNNDWVPNAKKGSRCLSRDIPTQQPEKKTLFDPTIASLLDACDQSLAFYAEGYDASSTDSIIPEIVCFPKHYDNSDVPFQYYAPLADNPNFNRDYNRFWRDVHHRTLPQVSFIKALGMRTGHPGTAILGGTLTQCQDFAQDILDIIQASPTYRNQTLFVIAEDESGGFYDHISPPPTSPTDNIPYGARISNLFLGHFAKKNYISHDLIEHSSLIKFIEWNWLNGETGQLNTRDSDSQVNNIGDLLDISKTGTNPP</sequence>